<accession>A0ACB7FCF9</accession>
<dbReference type="Proteomes" id="UP000805704">
    <property type="component" value="Chromosome 13"/>
</dbReference>
<sequence>MPCVSSQLDQMVKMPCSYSSVVDKIFMVEQILSEFRLNKEDLKEVMKRMQCEMERGLRVETHEEASVKMLPTYVCSTPEGSDVTCTLTEVGDFLALDLGGTNFRVMLVKVGEDEERSFKVETKNQMYCIPEDAMTGTAEMLFDYIAECMSDFLDKHHIKHKKLPLGFTFSFPVRHEDIDKGILLNWTKGFKASGAEGNNVVGLLRDAIKRRGDFEMDVVAMVNDTVATMISCYYEDRSCEVGMIVGTGCNACYMEEMRTVELVEGEEGRMCVNTEWGAFGDNGELEEFRLEYDRVVDESSINPGHQLYEKLISGKYMGELVRLVLMKLVNEDLLFNGDASEMLKTRGSFETRYVSQVESDSGDRKQIYNILSSLGVLPSELDCDIVRLVCESVSTRSAHMCGAGLAGVINRMRERRSQEALEITVGVDGSVYKLHPCFRDRFHKMVRDLTPHCEINFIQSEEGSGRGAALISAVASQRNPGCFTSYQASKKASNKRQRGGQKSCSNVFSMFEQSQIQEFKEAFGCIDQDRDGVIKKQDLKETYGQLGKLNVKDEELEEMLNEGKGPINFTVFLSLFGEKLNGTDPEDTILAAFKLFDPNGTGFVNKDEFRRLLMNQADKFTAEEVDQAFALAPIDPTGNIDYKSLCYIITHGDEKEES</sequence>
<organism evidence="1 2">
    <name type="scientific">Nibea albiflora</name>
    <name type="common">Yellow drum</name>
    <name type="synonym">Corvina albiflora</name>
    <dbReference type="NCBI Taxonomy" id="240163"/>
    <lineage>
        <taxon>Eukaryota</taxon>
        <taxon>Metazoa</taxon>
        <taxon>Chordata</taxon>
        <taxon>Craniata</taxon>
        <taxon>Vertebrata</taxon>
        <taxon>Euteleostomi</taxon>
        <taxon>Actinopterygii</taxon>
        <taxon>Neopterygii</taxon>
        <taxon>Teleostei</taxon>
        <taxon>Neoteleostei</taxon>
        <taxon>Acanthomorphata</taxon>
        <taxon>Eupercaria</taxon>
        <taxon>Sciaenidae</taxon>
        <taxon>Nibea</taxon>
    </lineage>
</organism>
<protein>
    <submittedName>
        <fullName evidence="1">Glucokinase</fullName>
    </submittedName>
</protein>
<comment type="caution">
    <text evidence="1">The sequence shown here is derived from an EMBL/GenBank/DDBJ whole genome shotgun (WGS) entry which is preliminary data.</text>
</comment>
<gene>
    <name evidence="1" type="primary">GCK</name>
    <name evidence="1" type="ORF">GBF38_004193</name>
</gene>
<name>A0ACB7FCF9_NIBAL</name>
<evidence type="ECO:0000313" key="2">
    <source>
        <dbReference type="Proteomes" id="UP000805704"/>
    </source>
</evidence>
<evidence type="ECO:0000313" key="1">
    <source>
        <dbReference type="EMBL" id="KAG8011836.1"/>
    </source>
</evidence>
<keyword evidence="2" id="KW-1185">Reference proteome</keyword>
<proteinExistence type="predicted"/>
<reference evidence="1" key="1">
    <citation type="submission" date="2020-04" db="EMBL/GenBank/DDBJ databases">
        <title>A chromosome-scale assembly and high-density genetic map of the yellow drum (Nibea albiflora) genome.</title>
        <authorList>
            <person name="Xu D."/>
            <person name="Zhang W."/>
            <person name="Chen R."/>
            <person name="Tan P."/>
            <person name="Wang L."/>
            <person name="Song H."/>
            <person name="Tian L."/>
            <person name="Zhu Q."/>
            <person name="Wang B."/>
        </authorList>
    </citation>
    <scope>NUCLEOTIDE SEQUENCE</scope>
    <source>
        <strain evidence="1">ZJHYS-2018</strain>
    </source>
</reference>
<dbReference type="EMBL" id="CM024801">
    <property type="protein sequence ID" value="KAG8011836.1"/>
    <property type="molecule type" value="Genomic_DNA"/>
</dbReference>